<feature type="compositionally biased region" description="Pro residues" evidence="3">
    <location>
        <begin position="522"/>
        <end position="531"/>
    </location>
</feature>
<evidence type="ECO:0000313" key="5">
    <source>
        <dbReference type="Proteomes" id="UP000249056"/>
    </source>
</evidence>
<comment type="subcellular location">
    <subcellularLocation>
        <location evidence="1">Nucleus</location>
    </subcellularLocation>
</comment>
<dbReference type="PANTHER" id="PTHR37534">
    <property type="entry name" value="TRANSCRIPTIONAL ACTIVATOR PROTEIN UGA3"/>
    <property type="match status" value="1"/>
</dbReference>
<name>A0A395IMH4_9HELO</name>
<keyword evidence="5" id="KW-1185">Reference proteome</keyword>
<dbReference type="GO" id="GO:0000976">
    <property type="term" value="F:transcription cis-regulatory region binding"/>
    <property type="evidence" value="ECO:0007669"/>
    <property type="project" value="TreeGrafter"/>
</dbReference>
<gene>
    <name evidence="4" type="ORF">DID88_006448</name>
</gene>
<dbReference type="EMBL" id="QKRW01000050">
    <property type="protein sequence ID" value="RAL59589.1"/>
    <property type="molecule type" value="Genomic_DNA"/>
</dbReference>
<feature type="region of interest" description="Disordered" evidence="3">
    <location>
        <begin position="553"/>
        <end position="572"/>
    </location>
</feature>
<protein>
    <recommendedName>
        <fullName evidence="6">Transcription factor domain-containing protein</fullName>
    </recommendedName>
</protein>
<feature type="region of interest" description="Disordered" evidence="3">
    <location>
        <begin position="1"/>
        <end position="31"/>
    </location>
</feature>
<dbReference type="Pfam" id="PF11951">
    <property type="entry name" value="Fungal_trans_2"/>
    <property type="match status" value="1"/>
</dbReference>
<feature type="compositionally biased region" description="Polar residues" evidence="3">
    <location>
        <begin position="562"/>
        <end position="572"/>
    </location>
</feature>
<dbReference type="GO" id="GO:0045944">
    <property type="term" value="P:positive regulation of transcription by RNA polymerase II"/>
    <property type="evidence" value="ECO:0007669"/>
    <property type="project" value="TreeGrafter"/>
</dbReference>
<feature type="compositionally biased region" description="Low complexity" evidence="3">
    <location>
        <begin position="1"/>
        <end position="17"/>
    </location>
</feature>
<accession>A0A395IMH4</accession>
<dbReference type="OrthoDB" id="4078573at2759"/>
<dbReference type="GO" id="GO:0005634">
    <property type="term" value="C:nucleus"/>
    <property type="evidence" value="ECO:0007669"/>
    <property type="project" value="UniProtKB-SubCell"/>
</dbReference>
<dbReference type="GO" id="GO:0003700">
    <property type="term" value="F:DNA-binding transcription factor activity"/>
    <property type="evidence" value="ECO:0007669"/>
    <property type="project" value="TreeGrafter"/>
</dbReference>
<proteinExistence type="predicted"/>
<feature type="compositionally biased region" description="Low complexity" evidence="3">
    <location>
        <begin position="498"/>
        <end position="521"/>
    </location>
</feature>
<dbReference type="PANTHER" id="PTHR37534:SF40">
    <property type="entry name" value="ZN(2)-C6 FUNGAL-TYPE DOMAIN-CONTAINING PROTEIN"/>
    <property type="match status" value="1"/>
</dbReference>
<evidence type="ECO:0000256" key="3">
    <source>
        <dbReference type="SAM" id="MobiDB-lite"/>
    </source>
</evidence>
<feature type="region of interest" description="Disordered" evidence="3">
    <location>
        <begin position="498"/>
        <end position="535"/>
    </location>
</feature>
<keyword evidence="2" id="KW-0539">Nucleus</keyword>
<organism evidence="4 5">
    <name type="scientific">Monilinia fructigena</name>
    <dbReference type="NCBI Taxonomy" id="38457"/>
    <lineage>
        <taxon>Eukaryota</taxon>
        <taxon>Fungi</taxon>
        <taxon>Dikarya</taxon>
        <taxon>Ascomycota</taxon>
        <taxon>Pezizomycotina</taxon>
        <taxon>Leotiomycetes</taxon>
        <taxon>Helotiales</taxon>
        <taxon>Sclerotiniaceae</taxon>
        <taxon>Monilinia</taxon>
    </lineage>
</organism>
<dbReference type="Proteomes" id="UP000249056">
    <property type="component" value="Unassembled WGS sequence"/>
</dbReference>
<evidence type="ECO:0000313" key="4">
    <source>
        <dbReference type="EMBL" id="RAL59589.1"/>
    </source>
</evidence>
<dbReference type="AlphaFoldDB" id="A0A395IMH4"/>
<evidence type="ECO:0000256" key="2">
    <source>
        <dbReference type="ARBA" id="ARBA00023242"/>
    </source>
</evidence>
<comment type="caution">
    <text evidence="4">The sequence shown here is derived from an EMBL/GenBank/DDBJ whole genome shotgun (WGS) entry which is preliminary data.</text>
</comment>
<evidence type="ECO:0000256" key="1">
    <source>
        <dbReference type="ARBA" id="ARBA00004123"/>
    </source>
</evidence>
<sequence>MPGNDASSATPTEAPTAVVNKPKRVKSPPMIPPTADWAVQFQDESREIASEYKGGLGRYAHIDQTITPPRESVTEYPMRPVIIDPMIQENSLPPIQTNGPYMENNLGVKARDGAFSTFEAYHNSEQIITPPNETRDYLATPEEVLFMQVFVEEVGLWMDSMDPQKHFSRILPFHSLGEPMLLNAFLACGARHLTLVNPIYHEDKALYYYDTATTQLLRSLQNPDRDTVICATTAVILNVYEIMSERAMQRMNHIAGARALIKECGWNARSTGVGAACFWLNVGMELLSCLHFNWQVAWEPDQWGVDMDFSRELEVGREEVWVHRMLYIVGKIANFRASIPRFQEASPHDEQIRMQSSIPRTMHPMAYLYPSQTTSKSAFPEVWLIKRATIVGRLFYHTAMCLLPQINPLLSPENEEMYQMQQSHSHSICGIVAHVKDRGVASVALRSLAIAAECLVVRREQEEVLDIFEKIRKETGWRVGFLNKELKSKWGWPDEATQQQQMMSQSNSLSQFFPSNTQAPTSNPPPAPTRPAIPSGVLNPLLRAADFSLPNHPYQQYYQPPNTTNQFTHTYL</sequence>
<evidence type="ECO:0008006" key="6">
    <source>
        <dbReference type="Google" id="ProtNLM"/>
    </source>
</evidence>
<dbReference type="InterPro" id="IPR021858">
    <property type="entry name" value="Fun_TF"/>
</dbReference>
<reference evidence="4 5" key="1">
    <citation type="submission" date="2018-06" db="EMBL/GenBank/DDBJ databases">
        <title>Genome Sequence of the Brown Rot Fungal Pathogen Monilinia fructigena.</title>
        <authorList>
            <person name="Landi L."/>
            <person name="De Miccolis Angelini R.M."/>
            <person name="Pollastro S."/>
            <person name="Abate D."/>
            <person name="Faretra F."/>
            <person name="Romanazzi G."/>
        </authorList>
    </citation>
    <scope>NUCLEOTIDE SEQUENCE [LARGE SCALE GENOMIC DNA]</scope>
    <source>
        <strain evidence="4 5">Mfrg269</strain>
    </source>
</reference>